<protein>
    <submittedName>
        <fullName evidence="2">Uncharacterized protein</fullName>
    </submittedName>
</protein>
<sequence>MYNAQVFGRSSTDAASPCPYNEGPEFICIGSERSLRNRFQQAIGQVLGVALEAQGVDLHFADFACAGLQYDHVPDIVGLSITAQGTELRLVGEVMVPWVPEHSLSRVYGQTERLRHVFGQPILYMGDLQCAYGFISTYDETIFFRQAQLPSGEWHVEYSPVIYSTDVYESSGSQGHGSGPSVSMRQCMFYVATLASGQGPVNNQTPAAQWVWVLEEKLTEDVQQMTKWEIDGGAGPPFAVFKYLCHSATDSDKKTFMKIYFQIPIAGTEYQRPEVRQQQAAPPRKHRELDVLKDLK</sequence>
<name>A0A0M8NSQ1_9EURO</name>
<evidence type="ECO:0000313" key="3">
    <source>
        <dbReference type="Proteomes" id="UP000037696"/>
    </source>
</evidence>
<evidence type="ECO:0000313" key="2">
    <source>
        <dbReference type="EMBL" id="KOS38646.1"/>
    </source>
</evidence>
<accession>A0A0M8NSQ1</accession>
<gene>
    <name evidence="2" type="ORF">ACN38_g10531</name>
</gene>
<keyword evidence="3" id="KW-1185">Reference proteome</keyword>
<dbReference type="AlphaFoldDB" id="A0A0M8NSQ1"/>
<dbReference type="EMBL" id="LHQQ01000241">
    <property type="protein sequence ID" value="KOS38646.1"/>
    <property type="molecule type" value="Genomic_DNA"/>
</dbReference>
<feature type="region of interest" description="Disordered" evidence="1">
    <location>
        <begin position="272"/>
        <end position="296"/>
    </location>
</feature>
<evidence type="ECO:0000256" key="1">
    <source>
        <dbReference type="SAM" id="MobiDB-lite"/>
    </source>
</evidence>
<dbReference type="Proteomes" id="UP000037696">
    <property type="component" value="Unassembled WGS sequence"/>
</dbReference>
<reference evidence="2 3" key="1">
    <citation type="submission" date="2015-08" db="EMBL/GenBank/DDBJ databases">
        <title>Genome sequencing of Penicillium nordicum.</title>
        <authorList>
            <person name="Nguyen H.D."/>
            <person name="Seifert K.A."/>
        </authorList>
    </citation>
    <scope>NUCLEOTIDE SEQUENCE [LARGE SCALE GENOMIC DNA]</scope>
    <source>
        <strain evidence="2 3">DAOMC 185683</strain>
    </source>
</reference>
<comment type="caution">
    <text evidence="2">The sequence shown here is derived from an EMBL/GenBank/DDBJ whole genome shotgun (WGS) entry which is preliminary data.</text>
</comment>
<proteinExistence type="predicted"/>
<feature type="compositionally biased region" description="Basic and acidic residues" evidence="1">
    <location>
        <begin position="287"/>
        <end position="296"/>
    </location>
</feature>
<dbReference type="OrthoDB" id="3796275at2759"/>
<organism evidence="2 3">
    <name type="scientific">Penicillium nordicum</name>
    <dbReference type="NCBI Taxonomy" id="229535"/>
    <lineage>
        <taxon>Eukaryota</taxon>
        <taxon>Fungi</taxon>
        <taxon>Dikarya</taxon>
        <taxon>Ascomycota</taxon>
        <taxon>Pezizomycotina</taxon>
        <taxon>Eurotiomycetes</taxon>
        <taxon>Eurotiomycetidae</taxon>
        <taxon>Eurotiales</taxon>
        <taxon>Aspergillaceae</taxon>
        <taxon>Penicillium</taxon>
    </lineage>
</organism>